<name>A0A6B0UQI2_IXORI</name>
<evidence type="ECO:0000256" key="1">
    <source>
        <dbReference type="SAM" id="MobiDB-lite"/>
    </source>
</evidence>
<protein>
    <submittedName>
        <fullName evidence="2">Uncharacterized protein</fullName>
    </submittedName>
</protein>
<dbReference type="AlphaFoldDB" id="A0A6B0UQI2"/>
<feature type="compositionally biased region" description="Polar residues" evidence="1">
    <location>
        <begin position="71"/>
        <end position="89"/>
    </location>
</feature>
<dbReference type="EMBL" id="GIFC01009698">
    <property type="protein sequence ID" value="MXU91781.1"/>
    <property type="molecule type" value="Transcribed_RNA"/>
</dbReference>
<feature type="region of interest" description="Disordered" evidence="1">
    <location>
        <begin position="71"/>
        <end position="91"/>
    </location>
</feature>
<organism evidence="2">
    <name type="scientific">Ixodes ricinus</name>
    <name type="common">Common tick</name>
    <name type="synonym">Acarus ricinus</name>
    <dbReference type="NCBI Taxonomy" id="34613"/>
    <lineage>
        <taxon>Eukaryota</taxon>
        <taxon>Metazoa</taxon>
        <taxon>Ecdysozoa</taxon>
        <taxon>Arthropoda</taxon>
        <taxon>Chelicerata</taxon>
        <taxon>Arachnida</taxon>
        <taxon>Acari</taxon>
        <taxon>Parasitiformes</taxon>
        <taxon>Ixodida</taxon>
        <taxon>Ixodoidea</taxon>
        <taxon>Ixodidae</taxon>
        <taxon>Ixodinae</taxon>
        <taxon>Ixodes</taxon>
    </lineage>
</organism>
<accession>A0A6B0UQI2</accession>
<evidence type="ECO:0000313" key="2">
    <source>
        <dbReference type="EMBL" id="MXU91781.1"/>
    </source>
</evidence>
<proteinExistence type="predicted"/>
<reference evidence="2" key="1">
    <citation type="submission" date="2019-12" db="EMBL/GenBank/DDBJ databases">
        <title>An insight into the sialome of adult female Ixodes ricinus ticks feeding for 6 days.</title>
        <authorList>
            <person name="Perner J."/>
            <person name="Ribeiro J.M.C."/>
        </authorList>
    </citation>
    <scope>NUCLEOTIDE SEQUENCE</scope>
    <source>
        <strain evidence="2">Semi-engorged</strain>
        <tissue evidence="2">Salivary glands</tissue>
    </source>
</reference>
<sequence>MSHKAIYIFSASLCKLRWEYNRDQYMKEAAKVAASERSECGTSVVFKPKRAYFESCRFLNGNYIVSRRLSSATPSQIKSSTQPEVSGTSLGREVKTAETDFISLPVESSHASPQFPCPDWLVGAR</sequence>